<feature type="compositionally biased region" description="Low complexity" evidence="1">
    <location>
        <begin position="54"/>
        <end position="67"/>
    </location>
</feature>
<proteinExistence type="predicted"/>
<gene>
    <name evidence="2" type="ORF">KXV57_009247</name>
</gene>
<reference evidence="2" key="1">
    <citation type="submission" date="2021-08" db="EMBL/GenBank/DDBJ databases">
        <title>Global Aspergillus fumigatus from environmental and clinical sources.</title>
        <authorList>
            <person name="Barber A."/>
            <person name="Sae-Ong T."/>
        </authorList>
    </citation>
    <scope>NUCLEOTIDE SEQUENCE</scope>
    <source>
        <strain evidence="2">NRZ-2016-071</strain>
    </source>
</reference>
<accession>A0A8H4I2D9</accession>
<feature type="region of interest" description="Disordered" evidence="1">
    <location>
        <begin position="32"/>
        <end position="90"/>
    </location>
</feature>
<dbReference type="SUPFAM" id="SSF54695">
    <property type="entry name" value="POZ domain"/>
    <property type="match status" value="1"/>
</dbReference>
<evidence type="ECO:0008006" key="4">
    <source>
        <dbReference type="Google" id="ProtNLM"/>
    </source>
</evidence>
<evidence type="ECO:0000313" key="3">
    <source>
        <dbReference type="Proteomes" id="UP000813423"/>
    </source>
</evidence>
<evidence type="ECO:0000256" key="1">
    <source>
        <dbReference type="SAM" id="MobiDB-lite"/>
    </source>
</evidence>
<dbReference type="Proteomes" id="UP000813423">
    <property type="component" value="Unassembled WGS sequence"/>
</dbReference>
<dbReference type="CDD" id="cd18186">
    <property type="entry name" value="BTB_POZ_ZBTB_KLHL-like"/>
    <property type="match status" value="1"/>
</dbReference>
<dbReference type="EMBL" id="JAIBSC010000009">
    <property type="protein sequence ID" value="KAH1910076.1"/>
    <property type="molecule type" value="Genomic_DNA"/>
</dbReference>
<dbReference type="AlphaFoldDB" id="A0A8H4I2D9"/>
<protein>
    <recommendedName>
        <fullName evidence="4">BTB domain-containing protein</fullName>
    </recommendedName>
</protein>
<evidence type="ECO:0000313" key="2">
    <source>
        <dbReference type="EMBL" id="KAH1910076.1"/>
    </source>
</evidence>
<comment type="caution">
    <text evidence="2">The sequence shown here is derived from an EMBL/GenBank/DDBJ whole genome shotgun (WGS) entry which is preliminary data.</text>
</comment>
<name>A0A8H4I2D9_ASPFM</name>
<dbReference type="InterPro" id="IPR011333">
    <property type="entry name" value="SKP1/BTB/POZ_sf"/>
</dbReference>
<sequence>MDRVTHIIDPDGEVVIILRNANTPFAELDEDMVASIASQPAEVSTPEPAEENGLAPAEQPPEQQAEQQPEEEPEEQLQQPEQPAEDPIEIGGETEDETCFRIQVSAKHLMLASPYFKKLLTGRWRESVAYQHKGSIELPEEGWDINAFLILLRAIHSQHYRIPRTLTVEMLAKGTVLADYYKCEEAISVWTTIWINALEEEIPSTYSRDLFLWLWISWYFKLPKQFKQATSTAMSRSDNWIKNGPGLPIPAKVINAMNDRREEAINNLIQVLHDTREALLSGTRGCGFECSSIMYGALSKEMRSNDLLPSRPAAPFANLNYASLVQKVTVPATATVVLTPPSHTFSGN</sequence>
<organism evidence="2 3">
    <name type="scientific">Aspergillus fumigatus</name>
    <name type="common">Neosartorya fumigata</name>
    <dbReference type="NCBI Taxonomy" id="746128"/>
    <lineage>
        <taxon>Eukaryota</taxon>
        <taxon>Fungi</taxon>
        <taxon>Dikarya</taxon>
        <taxon>Ascomycota</taxon>
        <taxon>Pezizomycotina</taxon>
        <taxon>Eurotiomycetes</taxon>
        <taxon>Eurotiomycetidae</taxon>
        <taxon>Eurotiales</taxon>
        <taxon>Aspergillaceae</taxon>
        <taxon>Aspergillus</taxon>
        <taxon>Aspergillus subgen. Fumigati</taxon>
    </lineage>
</organism>
<dbReference type="Gene3D" id="3.30.710.10">
    <property type="entry name" value="Potassium Channel Kv1.1, Chain A"/>
    <property type="match status" value="1"/>
</dbReference>